<reference evidence="12" key="2">
    <citation type="submission" date="2025-09" db="UniProtKB">
        <authorList>
            <consortium name="Ensembl"/>
        </authorList>
    </citation>
    <scope>IDENTIFICATION</scope>
</reference>
<comment type="subcellular location">
    <subcellularLocation>
        <location evidence="2">Cytoplasm</location>
    </subcellularLocation>
    <subcellularLocation>
        <location evidence="8">Endoplasmic reticulum-Golgi intermediate compartment membrane</location>
        <topology evidence="8">Peripheral membrane protein</topology>
    </subcellularLocation>
    <subcellularLocation>
        <location evidence="1">Nucleus</location>
    </subcellularLocation>
</comment>
<dbReference type="FunFam" id="3.10.20.90:FF:000274">
    <property type="entry name" value="Tether containing UBX domain for GLUT4"/>
    <property type="match status" value="1"/>
</dbReference>
<accession>A0A2K6CBD0</accession>
<keyword evidence="6" id="KW-0472">Membrane</keyword>
<evidence type="ECO:0000256" key="10">
    <source>
        <dbReference type="SAM" id="MobiDB-lite"/>
    </source>
</evidence>
<keyword evidence="3" id="KW-0963">Cytoplasm</keyword>
<dbReference type="PROSITE" id="PS50033">
    <property type="entry name" value="UBX"/>
    <property type="match status" value="1"/>
</dbReference>
<dbReference type="Bgee" id="ENSMNEG00000034275">
    <property type="expression patterns" value="Expressed in skeletal muscle tissue and 12 other cell types or tissues"/>
</dbReference>
<evidence type="ECO:0000256" key="4">
    <source>
        <dbReference type="ARBA" id="ARBA00022553"/>
    </source>
</evidence>
<feature type="compositionally biased region" description="Low complexity" evidence="10">
    <location>
        <begin position="224"/>
        <end position="244"/>
    </location>
</feature>
<dbReference type="GO" id="GO:0048471">
    <property type="term" value="C:perinuclear region of cytoplasm"/>
    <property type="evidence" value="ECO:0007669"/>
    <property type="project" value="Ensembl"/>
</dbReference>
<dbReference type="GO" id="GO:0006886">
    <property type="term" value="P:intracellular protein transport"/>
    <property type="evidence" value="ECO:0007669"/>
    <property type="project" value="Ensembl"/>
</dbReference>
<dbReference type="GO" id="GO:0042593">
    <property type="term" value="P:glucose homeostasis"/>
    <property type="evidence" value="ECO:0007669"/>
    <property type="project" value="Ensembl"/>
</dbReference>
<feature type="compositionally biased region" description="Basic and acidic residues" evidence="10">
    <location>
        <begin position="170"/>
        <end position="181"/>
    </location>
</feature>
<dbReference type="FunFam" id="3.10.20.90:FF:000204">
    <property type="entry name" value="tether containing UBX domain for GLUT4"/>
    <property type="match status" value="1"/>
</dbReference>
<evidence type="ECO:0000256" key="3">
    <source>
        <dbReference type="ARBA" id="ARBA00022490"/>
    </source>
</evidence>
<feature type="compositionally biased region" description="Pro residues" evidence="10">
    <location>
        <begin position="456"/>
        <end position="466"/>
    </location>
</feature>
<dbReference type="CDD" id="cd16118">
    <property type="entry name" value="UBX2_UBXN9"/>
    <property type="match status" value="1"/>
</dbReference>
<reference evidence="12" key="1">
    <citation type="submission" date="2025-08" db="UniProtKB">
        <authorList>
            <consortium name="Ensembl"/>
        </authorList>
    </citation>
    <scope>IDENTIFICATION</scope>
</reference>
<dbReference type="CDD" id="cd17075">
    <property type="entry name" value="UBX1_UBXN9"/>
    <property type="match status" value="1"/>
</dbReference>
<evidence type="ECO:0000313" key="13">
    <source>
        <dbReference type="Proteomes" id="UP000233120"/>
    </source>
</evidence>
<dbReference type="AlphaFoldDB" id="A0A2K6CBD0"/>
<protein>
    <recommendedName>
        <fullName evidence="9">Tether containing UBX domain for GLUT4</fullName>
    </recommendedName>
</protein>
<evidence type="ECO:0000256" key="8">
    <source>
        <dbReference type="ARBA" id="ARBA00060482"/>
    </source>
</evidence>
<evidence type="ECO:0000256" key="9">
    <source>
        <dbReference type="ARBA" id="ARBA00067951"/>
    </source>
</evidence>
<dbReference type="Pfam" id="PF00789">
    <property type="entry name" value="UBX"/>
    <property type="match status" value="1"/>
</dbReference>
<dbReference type="GO" id="GO:0033116">
    <property type="term" value="C:endoplasmic reticulum-Golgi intermediate compartment membrane"/>
    <property type="evidence" value="ECO:0007669"/>
    <property type="project" value="UniProtKB-SubCell"/>
</dbReference>
<evidence type="ECO:0000259" key="11">
    <source>
        <dbReference type="PROSITE" id="PS50033"/>
    </source>
</evidence>
<organism evidence="12 13">
    <name type="scientific">Macaca nemestrina</name>
    <name type="common">Pig-tailed macaque</name>
    <dbReference type="NCBI Taxonomy" id="9545"/>
    <lineage>
        <taxon>Eukaryota</taxon>
        <taxon>Metazoa</taxon>
        <taxon>Chordata</taxon>
        <taxon>Craniata</taxon>
        <taxon>Vertebrata</taxon>
        <taxon>Euteleostomi</taxon>
        <taxon>Mammalia</taxon>
        <taxon>Eutheria</taxon>
        <taxon>Euarchontoglires</taxon>
        <taxon>Primates</taxon>
        <taxon>Haplorrhini</taxon>
        <taxon>Catarrhini</taxon>
        <taxon>Cercopithecidae</taxon>
        <taxon>Cercopithecinae</taxon>
        <taxon>Macaca</taxon>
    </lineage>
</organism>
<dbReference type="SUPFAM" id="SSF54236">
    <property type="entry name" value="Ubiquitin-like"/>
    <property type="match status" value="2"/>
</dbReference>
<evidence type="ECO:0000256" key="2">
    <source>
        <dbReference type="ARBA" id="ARBA00004496"/>
    </source>
</evidence>
<dbReference type="GeneTree" id="ENSGT00940000156853"/>
<dbReference type="Ensembl" id="ENSMNET00000045205.1">
    <property type="protein sequence ID" value="ENSMNEP00000020956.1"/>
    <property type="gene ID" value="ENSMNEG00000034275.1"/>
</dbReference>
<evidence type="ECO:0000256" key="6">
    <source>
        <dbReference type="ARBA" id="ARBA00023136"/>
    </source>
</evidence>
<dbReference type="GO" id="GO:0012506">
    <property type="term" value="C:vesicle membrane"/>
    <property type="evidence" value="ECO:0007669"/>
    <property type="project" value="Ensembl"/>
</dbReference>
<sequence>MAAPAGGGGSAVSVLAPNGRRHTVKVTPSTVLLQVLEDTCRRQDFNPCEYDLVRIALQLDDGSRLQDCFCSGQSLWELLSHFAQTRECLQHPSGATPVCVYTRDEVMGEAALRGTTLQSLGLTGGSATIRFVMKCCDPVDKTPGSLGSSVSSVSAGQAAASTSLPLESGELSRGDLSRWEDADTSGPCCEDTQEKQSTRAPAPAPFVPFSGGGQRLGGPPGPTGPLTSSSVTLPKSLSSPGGPSKPKKSKSGQDPQQEQEREPEPPVDLEPVDREPVVCHPDLEERLQAWPVELPDEFFELTVDDVRRRLAQLKSERKRLEEAPLVTKAFREAQIKEKLERYPKVALRVLFPDRYVLQGFFRPSETVGDLRDFVRSHLGNPELSFYLFITPPKTVLDDHTRTLFQANLFPAALVHFGAKEPAGVYLEPGLLEHAISPSAADMLVARCMSRVAGSPSPLPAPDPAPESEPTAEEGALGPPEPIPGTAQPVKRSLGKVPKWLKLPASKR</sequence>
<name>A0A2K6CBD0_MACNE</name>
<dbReference type="InterPro" id="IPR021569">
    <property type="entry name" value="TUG-UBL1"/>
</dbReference>
<dbReference type="OMA" id="APKYDWG"/>
<evidence type="ECO:0000256" key="1">
    <source>
        <dbReference type="ARBA" id="ARBA00004123"/>
    </source>
</evidence>
<keyword evidence="7" id="KW-0539">Nucleus</keyword>
<dbReference type="Proteomes" id="UP000233120">
    <property type="component" value="Unassembled WGS sequence"/>
</dbReference>
<feature type="region of interest" description="Disordered" evidence="10">
    <location>
        <begin position="454"/>
        <end position="507"/>
    </location>
</feature>
<keyword evidence="5" id="KW-0007">Acetylation</keyword>
<feature type="domain" description="UBX" evidence="11">
    <location>
        <begin position="340"/>
        <end position="416"/>
    </location>
</feature>
<gene>
    <name evidence="12" type="primary">ASPSCR1</name>
</gene>
<evidence type="ECO:0000256" key="7">
    <source>
        <dbReference type="ARBA" id="ARBA00023242"/>
    </source>
</evidence>
<dbReference type="Gene3D" id="3.10.20.90">
    <property type="entry name" value="Phosphatidylinositol 3-kinase Catalytic Subunit, Chain A, domain 1"/>
    <property type="match status" value="2"/>
</dbReference>
<keyword evidence="13" id="KW-1185">Reference proteome</keyword>
<dbReference type="PANTHER" id="PTHR46467:SF1">
    <property type="entry name" value="TETHER CONTAINING UBX DOMAIN FOR GLUT4"/>
    <property type="match status" value="1"/>
</dbReference>
<dbReference type="InterPro" id="IPR059238">
    <property type="entry name" value="UBX1_UBXN9"/>
</dbReference>
<evidence type="ECO:0000313" key="12">
    <source>
        <dbReference type="Ensembl" id="ENSMNEP00000020956.1"/>
    </source>
</evidence>
<feature type="region of interest" description="Disordered" evidence="10">
    <location>
        <begin position="157"/>
        <end position="273"/>
    </location>
</feature>
<evidence type="ECO:0000256" key="5">
    <source>
        <dbReference type="ARBA" id="ARBA00022990"/>
    </source>
</evidence>
<keyword evidence="4" id="KW-0597">Phosphoprotein</keyword>
<dbReference type="GO" id="GO:0046324">
    <property type="term" value="P:regulation of D-glucose import"/>
    <property type="evidence" value="ECO:0007669"/>
    <property type="project" value="Ensembl"/>
</dbReference>
<dbReference type="GO" id="GO:0005829">
    <property type="term" value="C:cytosol"/>
    <property type="evidence" value="ECO:0007669"/>
    <property type="project" value="Ensembl"/>
</dbReference>
<dbReference type="Pfam" id="PF11470">
    <property type="entry name" value="TUG-UBL1"/>
    <property type="match status" value="1"/>
</dbReference>
<dbReference type="GO" id="GO:0009898">
    <property type="term" value="C:cytoplasmic side of plasma membrane"/>
    <property type="evidence" value="ECO:0007669"/>
    <property type="project" value="Ensembl"/>
</dbReference>
<dbReference type="InterPro" id="IPR001012">
    <property type="entry name" value="UBX_dom"/>
</dbReference>
<proteinExistence type="predicted"/>
<dbReference type="InterPro" id="IPR029071">
    <property type="entry name" value="Ubiquitin-like_domsf"/>
</dbReference>
<dbReference type="GO" id="GO:0005654">
    <property type="term" value="C:nucleoplasm"/>
    <property type="evidence" value="ECO:0007669"/>
    <property type="project" value="Ensembl"/>
</dbReference>
<dbReference type="PANTHER" id="PTHR46467">
    <property type="entry name" value="TETHER CONTAINING UBX DOMAIN FOR GLUT4"/>
    <property type="match status" value="1"/>
</dbReference>
<dbReference type="STRING" id="9545.ENSMNEP00000020956"/>